<dbReference type="EC" id="2.7.7.65" evidence="1"/>
<sequence>MRNKMPNSKQNYALTHETFVFLKIWGIILCVLWVFYFFFNIVSLHRLERGVVEDYKGIYSISRRFSSYYNNVDSIFLDKGEYNRNGVHIVVNADTEVKVLSTGIKKLRTELEKLIGNSLWTIAVFENPSQYVHFDPLRKSYEMFYDGVNSENVIEEIVDKESLNATYQSFYGCNLKLTEKYTEKGMNEIIRSVYYPIYNNKHLDSLLIVDIKASLLSDKVRIFNDENNTVINSNSMNNSYQESMLLPCSAQDEITLGIRLIDLIKAILIPSLLLSLSFYLLRLNFNHRKKLVQFDRMTGFYRRDFYEKRLQKKTSHSLLLIDIDHFKRINDTYGHKIGDEVIQEVAVRILNQIRPKDIAVRWGGEEFIVAFEPLTDDQLAIKADLIRAVIEKHEIKGIEVTISIGGVVSRDTSFSYAYKRADAALYTSKESGRNKVTIVSDFVEVP</sequence>
<evidence type="ECO:0000256" key="2">
    <source>
        <dbReference type="ARBA" id="ARBA00034247"/>
    </source>
</evidence>
<dbReference type="InterPro" id="IPR043128">
    <property type="entry name" value="Rev_trsase/Diguanyl_cyclase"/>
</dbReference>
<dbReference type="KEGG" id="vsa:VSAL_II0513"/>
<dbReference type="Proteomes" id="UP000001730">
    <property type="component" value="Chromosome 2"/>
</dbReference>
<evidence type="ECO:0000313" key="6">
    <source>
        <dbReference type="Proteomes" id="UP000001730"/>
    </source>
</evidence>
<dbReference type="SMART" id="SM00267">
    <property type="entry name" value="GGDEF"/>
    <property type="match status" value="1"/>
</dbReference>
<dbReference type="SUPFAM" id="SSF55073">
    <property type="entry name" value="Nucleotide cyclase"/>
    <property type="match status" value="1"/>
</dbReference>
<dbReference type="AlphaFoldDB" id="B6ERD4"/>
<dbReference type="PANTHER" id="PTHR45138">
    <property type="entry name" value="REGULATORY COMPONENTS OF SENSORY TRANSDUCTION SYSTEM"/>
    <property type="match status" value="1"/>
</dbReference>
<comment type="catalytic activity">
    <reaction evidence="2">
        <text>2 GTP = 3',3'-c-di-GMP + 2 diphosphate</text>
        <dbReference type="Rhea" id="RHEA:24898"/>
        <dbReference type="ChEBI" id="CHEBI:33019"/>
        <dbReference type="ChEBI" id="CHEBI:37565"/>
        <dbReference type="ChEBI" id="CHEBI:58805"/>
        <dbReference type="EC" id="2.7.7.65"/>
    </reaction>
</comment>
<evidence type="ECO:0000256" key="1">
    <source>
        <dbReference type="ARBA" id="ARBA00012528"/>
    </source>
</evidence>
<evidence type="ECO:0000313" key="5">
    <source>
        <dbReference type="EMBL" id="CAQ81267.1"/>
    </source>
</evidence>
<keyword evidence="3" id="KW-1133">Transmembrane helix</keyword>
<dbReference type="eggNOG" id="COG3706">
    <property type="taxonomic scope" value="Bacteria"/>
</dbReference>
<dbReference type="GO" id="GO:0052621">
    <property type="term" value="F:diguanylate cyclase activity"/>
    <property type="evidence" value="ECO:0007669"/>
    <property type="project" value="UniProtKB-EC"/>
</dbReference>
<evidence type="ECO:0000259" key="4">
    <source>
        <dbReference type="PROSITE" id="PS50887"/>
    </source>
</evidence>
<protein>
    <recommendedName>
        <fullName evidence="1">diguanylate cyclase</fullName>
        <ecNumber evidence="1">2.7.7.65</ecNumber>
    </recommendedName>
</protein>
<evidence type="ECO:0000256" key="3">
    <source>
        <dbReference type="SAM" id="Phobius"/>
    </source>
</evidence>
<keyword evidence="3" id="KW-0472">Membrane</keyword>
<dbReference type="InterPro" id="IPR050469">
    <property type="entry name" value="Diguanylate_Cyclase"/>
</dbReference>
<dbReference type="EMBL" id="FM178380">
    <property type="protein sequence ID" value="CAQ81267.1"/>
    <property type="molecule type" value="Genomic_DNA"/>
</dbReference>
<dbReference type="Gene3D" id="3.30.70.270">
    <property type="match status" value="1"/>
</dbReference>
<feature type="domain" description="GGDEF" evidence="4">
    <location>
        <begin position="314"/>
        <end position="441"/>
    </location>
</feature>
<dbReference type="InterPro" id="IPR029787">
    <property type="entry name" value="Nucleotide_cyclase"/>
</dbReference>
<reference evidence="5 6" key="1">
    <citation type="journal article" date="2008" name="BMC Genomics">
        <title>The genome sequence of the fish pathogen Aliivibrio salmonicida strain LFI1238 shows extensive evidence of gene decay.</title>
        <authorList>
            <person name="Hjerde E."/>
            <person name="Lorentzen M.S."/>
            <person name="Holden M.T."/>
            <person name="Seeger K."/>
            <person name="Paulsen S."/>
            <person name="Bason N."/>
            <person name="Churcher C."/>
            <person name="Harris D."/>
            <person name="Norbertczak H."/>
            <person name="Quail M.A."/>
            <person name="Sanders S."/>
            <person name="Thurston S."/>
            <person name="Parkhill J."/>
            <person name="Willassen N.P."/>
            <person name="Thomson N.R."/>
        </authorList>
    </citation>
    <scope>NUCLEOTIDE SEQUENCE [LARGE SCALE GENOMIC DNA]</scope>
    <source>
        <strain evidence="5 6">LFI1238</strain>
    </source>
</reference>
<organism evidence="5 6">
    <name type="scientific">Aliivibrio salmonicida (strain LFI1238)</name>
    <name type="common">Vibrio salmonicida (strain LFI1238)</name>
    <dbReference type="NCBI Taxonomy" id="316275"/>
    <lineage>
        <taxon>Bacteria</taxon>
        <taxon>Pseudomonadati</taxon>
        <taxon>Pseudomonadota</taxon>
        <taxon>Gammaproteobacteria</taxon>
        <taxon>Vibrionales</taxon>
        <taxon>Vibrionaceae</taxon>
        <taxon>Aliivibrio</taxon>
    </lineage>
</organism>
<keyword evidence="6" id="KW-1185">Reference proteome</keyword>
<accession>B6ERD4</accession>
<gene>
    <name evidence="5" type="ordered locus">VSAL_II0513</name>
</gene>
<dbReference type="CDD" id="cd01949">
    <property type="entry name" value="GGDEF"/>
    <property type="match status" value="1"/>
</dbReference>
<keyword evidence="3" id="KW-0812">Transmembrane</keyword>
<dbReference type="NCBIfam" id="TIGR00254">
    <property type="entry name" value="GGDEF"/>
    <property type="match status" value="1"/>
</dbReference>
<feature type="transmembrane region" description="Helical" evidence="3">
    <location>
        <begin position="20"/>
        <end position="39"/>
    </location>
</feature>
<dbReference type="PANTHER" id="PTHR45138:SF9">
    <property type="entry name" value="DIGUANYLATE CYCLASE DGCM-RELATED"/>
    <property type="match status" value="1"/>
</dbReference>
<dbReference type="PROSITE" id="PS50887">
    <property type="entry name" value="GGDEF"/>
    <property type="match status" value="1"/>
</dbReference>
<dbReference type="Pfam" id="PF00990">
    <property type="entry name" value="GGDEF"/>
    <property type="match status" value="1"/>
</dbReference>
<name>B6ERD4_ALISL</name>
<dbReference type="InterPro" id="IPR000160">
    <property type="entry name" value="GGDEF_dom"/>
</dbReference>
<dbReference type="HOGENOM" id="CLU_049158_0_0_6"/>
<proteinExistence type="predicted"/>